<dbReference type="InterPro" id="IPR000488">
    <property type="entry name" value="Death_dom"/>
</dbReference>
<dbReference type="SMART" id="SM00208">
    <property type="entry name" value="TNFR"/>
    <property type="match status" value="2"/>
</dbReference>
<dbReference type="GO" id="GO:0097527">
    <property type="term" value="P:necroptotic signaling pathway"/>
    <property type="evidence" value="ECO:0007669"/>
    <property type="project" value="TreeGrafter"/>
</dbReference>
<reference evidence="11" key="2">
    <citation type="submission" date="2025-09" db="UniProtKB">
        <authorList>
            <consortium name="Ensembl"/>
        </authorList>
    </citation>
    <scope>IDENTIFICATION</scope>
</reference>
<accession>A0A8P4KQ14</accession>
<feature type="domain" description="TNFR-Cys" evidence="10">
    <location>
        <begin position="77"/>
        <end position="118"/>
    </location>
</feature>
<dbReference type="InterPro" id="IPR001368">
    <property type="entry name" value="TNFR/NGFR_Cys_rich_reg"/>
</dbReference>
<feature type="transmembrane region" description="Helical" evidence="7">
    <location>
        <begin position="130"/>
        <end position="151"/>
    </location>
</feature>
<evidence type="ECO:0000256" key="6">
    <source>
        <dbReference type="PROSITE-ProRule" id="PRU00206"/>
    </source>
</evidence>
<keyword evidence="1" id="KW-0053">Apoptosis</keyword>
<dbReference type="OrthoDB" id="9949242at2759"/>
<evidence type="ECO:0000256" key="4">
    <source>
        <dbReference type="ARBA" id="ARBA00023157"/>
    </source>
</evidence>
<keyword evidence="12" id="KW-1185">Reference proteome</keyword>
<dbReference type="PANTHER" id="PTHR46874:SF1">
    <property type="entry name" value="TUMOR NECROSIS FACTOR RECEPTOR SUPERFAMILY MEMBER 6"/>
    <property type="match status" value="1"/>
</dbReference>
<comment type="caution">
    <text evidence="6">Lacks conserved residue(s) required for the propagation of feature annotation.</text>
</comment>
<dbReference type="GO" id="GO:0032872">
    <property type="term" value="P:regulation of stress-activated MAPK cascade"/>
    <property type="evidence" value="ECO:0007669"/>
    <property type="project" value="TreeGrafter"/>
</dbReference>
<dbReference type="SUPFAM" id="SSF47986">
    <property type="entry name" value="DEATH domain"/>
    <property type="match status" value="1"/>
</dbReference>
<evidence type="ECO:0000313" key="11">
    <source>
        <dbReference type="Ensembl" id="ENSDLAP00005082445.1"/>
    </source>
</evidence>
<dbReference type="Ensembl" id="ENSDLAT00005082171.1">
    <property type="protein sequence ID" value="ENSDLAP00005082445.1"/>
    <property type="gene ID" value="ENSDLAG00005018753.2"/>
</dbReference>
<dbReference type="GO" id="GO:0043066">
    <property type="term" value="P:negative regulation of apoptotic process"/>
    <property type="evidence" value="ECO:0007669"/>
    <property type="project" value="TreeGrafter"/>
</dbReference>
<keyword evidence="3" id="KW-0677">Repeat</keyword>
<dbReference type="Pfam" id="PF00531">
    <property type="entry name" value="Death"/>
    <property type="match status" value="1"/>
</dbReference>
<evidence type="ECO:0000256" key="1">
    <source>
        <dbReference type="ARBA" id="ARBA00022703"/>
    </source>
</evidence>
<keyword evidence="2 8" id="KW-0732">Signal</keyword>
<dbReference type="Pfam" id="PF00020">
    <property type="entry name" value="TNFR_c6"/>
    <property type="match status" value="2"/>
</dbReference>
<dbReference type="GO" id="GO:0006924">
    <property type="term" value="P:activation-induced cell death of T cells"/>
    <property type="evidence" value="ECO:0007669"/>
    <property type="project" value="TreeGrafter"/>
</dbReference>
<organism evidence="11 12">
    <name type="scientific">Dicentrarchus labrax</name>
    <name type="common">European seabass</name>
    <name type="synonym">Morone labrax</name>
    <dbReference type="NCBI Taxonomy" id="13489"/>
    <lineage>
        <taxon>Eukaryota</taxon>
        <taxon>Metazoa</taxon>
        <taxon>Chordata</taxon>
        <taxon>Craniata</taxon>
        <taxon>Vertebrata</taxon>
        <taxon>Euteleostomi</taxon>
        <taxon>Actinopterygii</taxon>
        <taxon>Neopterygii</taxon>
        <taxon>Teleostei</taxon>
        <taxon>Neoteleostei</taxon>
        <taxon>Acanthomorphata</taxon>
        <taxon>Eupercaria</taxon>
        <taxon>Moronidae</taxon>
        <taxon>Dicentrarchus</taxon>
    </lineage>
</organism>
<evidence type="ECO:0000256" key="5">
    <source>
        <dbReference type="ARBA" id="ARBA00023180"/>
    </source>
</evidence>
<evidence type="ECO:0000313" key="12">
    <source>
        <dbReference type="Proteomes" id="UP000694389"/>
    </source>
</evidence>
<dbReference type="Gene3D" id="1.10.533.10">
    <property type="entry name" value="Death Domain, Fas"/>
    <property type="match status" value="1"/>
</dbReference>
<feature type="domain" description="TNFR-Cys" evidence="10">
    <location>
        <begin position="33"/>
        <end position="76"/>
    </location>
</feature>
<sequence>NVFFCLWLSCLHAVGWRVVKHCNTNLQRGECKECEAETYSSYHNDQTSCEPCTSCSHPNANLEVVEHCTPASDAKCGCKKDHYCVTAEESCKLCHPCKTCDGPENIKEPCTGHSNTVCKEIREGGNTGRIIAVVIIPVVAAAAVMVGVFIWKKRTFSRQRQGQLPNDVEMQLLYDKDLQPYLPDIAEAMGWKDMKYVAIRSKIPMTAIESCQLDHPHDSKEQTVKLLMIWVEKQGSDAAKNLLEILQRSGKRRKAENVKDILSRG</sequence>
<proteinExistence type="predicted"/>
<evidence type="ECO:0000259" key="10">
    <source>
        <dbReference type="PROSITE" id="PS50050"/>
    </source>
</evidence>
<evidence type="ECO:0000256" key="8">
    <source>
        <dbReference type="SAM" id="SignalP"/>
    </source>
</evidence>
<dbReference type="GeneTree" id="ENSGT00950000183126"/>
<dbReference type="AlphaFoldDB" id="A0A8P4KQ14"/>
<dbReference type="GO" id="GO:0031265">
    <property type="term" value="C:CD95 death-inducing signaling complex"/>
    <property type="evidence" value="ECO:0007669"/>
    <property type="project" value="TreeGrafter"/>
</dbReference>
<dbReference type="Gene3D" id="2.10.50.10">
    <property type="entry name" value="Tumor Necrosis Factor Receptor, subunit A, domain 2"/>
    <property type="match status" value="2"/>
</dbReference>
<keyword evidence="4 6" id="KW-1015">Disulfide bond</keyword>
<dbReference type="RefSeq" id="XP_051285300.1">
    <property type="nucleotide sequence ID" value="XM_051429340.1"/>
</dbReference>
<keyword evidence="7" id="KW-1133">Transmembrane helix</keyword>
<evidence type="ECO:0008006" key="13">
    <source>
        <dbReference type="Google" id="ProtNLM"/>
    </source>
</evidence>
<dbReference type="GO" id="GO:0009897">
    <property type="term" value="C:external side of plasma membrane"/>
    <property type="evidence" value="ECO:0007669"/>
    <property type="project" value="TreeGrafter"/>
</dbReference>
<dbReference type="PROSITE" id="PS50050">
    <property type="entry name" value="TNFR_NGFR_2"/>
    <property type="match status" value="2"/>
</dbReference>
<dbReference type="OMA" id="RDTKCRC"/>
<evidence type="ECO:0000256" key="7">
    <source>
        <dbReference type="SAM" id="Phobius"/>
    </source>
</evidence>
<reference evidence="11" key="1">
    <citation type="submission" date="2025-08" db="UniProtKB">
        <authorList>
            <consortium name="Ensembl"/>
        </authorList>
    </citation>
    <scope>IDENTIFICATION</scope>
</reference>
<feature type="repeat" description="TNFR-Cys" evidence="6">
    <location>
        <begin position="33"/>
        <end position="76"/>
    </location>
</feature>
<keyword evidence="7" id="KW-0812">Transmembrane</keyword>
<dbReference type="GO" id="GO:0045121">
    <property type="term" value="C:membrane raft"/>
    <property type="evidence" value="ECO:0007669"/>
    <property type="project" value="TreeGrafter"/>
</dbReference>
<feature type="disulfide bond" evidence="6">
    <location>
        <begin position="100"/>
        <end position="118"/>
    </location>
</feature>
<evidence type="ECO:0000259" key="9">
    <source>
        <dbReference type="PROSITE" id="PS50017"/>
    </source>
</evidence>
<feature type="disulfide bond" evidence="6">
    <location>
        <begin position="97"/>
        <end position="110"/>
    </location>
</feature>
<name>A0A8P4KQ14_DICLA</name>
<feature type="repeat" description="TNFR-Cys" evidence="6">
    <location>
        <begin position="77"/>
        <end position="118"/>
    </location>
</feature>
<feature type="disulfide bond" evidence="6">
    <location>
        <begin position="34"/>
        <end position="49"/>
    </location>
</feature>
<dbReference type="InterPro" id="IPR011029">
    <property type="entry name" value="DEATH-like_dom_sf"/>
</dbReference>
<feature type="chain" id="PRO_5035825998" description="Tumor necrosis factor receptor superfamily member 6" evidence="8">
    <location>
        <begin position="18"/>
        <end position="265"/>
    </location>
</feature>
<feature type="domain" description="Death" evidence="9">
    <location>
        <begin position="208"/>
        <end position="262"/>
    </location>
</feature>
<keyword evidence="5" id="KW-0325">Glycoprotein</keyword>
<gene>
    <name evidence="11" type="primary">fas</name>
</gene>
<keyword evidence="7" id="KW-0472">Membrane</keyword>
<dbReference type="GO" id="GO:0005031">
    <property type="term" value="F:tumor necrosis factor receptor activity"/>
    <property type="evidence" value="ECO:0007669"/>
    <property type="project" value="TreeGrafter"/>
</dbReference>
<dbReference type="GeneID" id="127379577"/>
<dbReference type="SUPFAM" id="SSF57586">
    <property type="entry name" value="TNF receptor-like"/>
    <property type="match status" value="2"/>
</dbReference>
<protein>
    <recommendedName>
        <fullName evidence="13">Tumor necrosis factor receptor superfamily member 6</fullName>
    </recommendedName>
</protein>
<dbReference type="GO" id="GO:0097192">
    <property type="term" value="P:extrinsic apoptotic signaling pathway in absence of ligand"/>
    <property type="evidence" value="ECO:0007669"/>
    <property type="project" value="TreeGrafter"/>
</dbReference>
<dbReference type="PANTHER" id="PTHR46874">
    <property type="entry name" value="TUMOR NECROSIS FACTOR RECEPTOR SUPERFAMILY MEMBER 6"/>
    <property type="match status" value="1"/>
</dbReference>
<dbReference type="PROSITE" id="PS50017">
    <property type="entry name" value="DEATH_DOMAIN"/>
    <property type="match status" value="1"/>
</dbReference>
<evidence type="ECO:0000256" key="3">
    <source>
        <dbReference type="ARBA" id="ARBA00022737"/>
    </source>
</evidence>
<evidence type="ECO:0000256" key="2">
    <source>
        <dbReference type="ARBA" id="ARBA00022729"/>
    </source>
</evidence>
<dbReference type="CTD" id="355"/>
<dbReference type="Proteomes" id="UP000694389">
    <property type="component" value="Unassembled WGS sequence"/>
</dbReference>
<dbReference type="GO" id="GO:0097049">
    <property type="term" value="P:motor neuron apoptotic process"/>
    <property type="evidence" value="ECO:0007669"/>
    <property type="project" value="TreeGrafter"/>
</dbReference>
<feature type="signal peptide" evidence="8">
    <location>
        <begin position="1"/>
        <end position="17"/>
    </location>
</feature>